<dbReference type="RefSeq" id="WP_189895109.1">
    <property type="nucleotide sequence ID" value="NZ_BMVN01000103.1"/>
</dbReference>
<evidence type="ECO:0000259" key="1">
    <source>
        <dbReference type="Pfam" id="PF13460"/>
    </source>
</evidence>
<keyword evidence="3" id="KW-1185">Reference proteome</keyword>
<feature type="domain" description="NAD(P)-binding" evidence="1">
    <location>
        <begin position="7"/>
        <end position="202"/>
    </location>
</feature>
<dbReference type="InterPro" id="IPR016040">
    <property type="entry name" value="NAD(P)-bd_dom"/>
</dbReference>
<organism evidence="2 3">
    <name type="scientific">Streptomyces canarius</name>
    <dbReference type="NCBI Taxonomy" id="285453"/>
    <lineage>
        <taxon>Bacteria</taxon>
        <taxon>Bacillati</taxon>
        <taxon>Actinomycetota</taxon>
        <taxon>Actinomycetes</taxon>
        <taxon>Kitasatosporales</taxon>
        <taxon>Streptomycetaceae</taxon>
        <taxon>Streptomyces</taxon>
    </lineage>
</organism>
<dbReference type="Gene3D" id="3.40.50.720">
    <property type="entry name" value="NAD(P)-binding Rossmann-like Domain"/>
    <property type="match status" value="1"/>
</dbReference>
<name>A0ABQ3DDJ6_9ACTN</name>
<dbReference type="Proteomes" id="UP000653644">
    <property type="component" value="Unassembled WGS sequence"/>
</dbReference>
<dbReference type="PANTHER" id="PTHR43355">
    <property type="entry name" value="FLAVIN REDUCTASE (NADPH)"/>
    <property type="match status" value="1"/>
</dbReference>
<reference evidence="3" key="1">
    <citation type="journal article" date="2019" name="Int. J. Syst. Evol. Microbiol.">
        <title>The Global Catalogue of Microorganisms (GCM) 10K type strain sequencing project: providing services to taxonomists for standard genome sequencing and annotation.</title>
        <authorList>
            <consortium name="The Broad Institute Genomics Platform"/>
            <consortium name="The Broad Institute Genome Sequencing Center for Infectious Disease"/>
            <person name="Wu L."/>
            <person name="Ma J."/>
        </authorList>
    </citation>
    <scope>NUCLEOTIDE SEQUENCE [LARGE SCALE GENOMIC DNA]</scope>
    <source>
        <strain evidence="3">JCM 4733</strain>
    </source>
</reference>
<dbReference type="Pfam" id="PF13460">
    <property type="entry name" value="NAD_binding_10"/>
    <property type="match status" value="1"/>
</dbReference>
<dbReference type="PANTHER" id="PTHR43355:SF2">
    <property type="entry name" value="FLAVIN REDUCTASE (NADPH)"/>
    <property type="match status" value="1"/>
</dbReference>
<comment type="caution">
    <text evidence="2">The sequence shown here is derived from an EMBL/GenBank/DDBJ whole genome shotgun (WGS) entry which is preliminary data.</text>
</comment>
<proteinExistence type="predicted"/>
<gene>
    <name evidence="2" type="ORF">GCM10010345_91870</name>
</gene>
<dbReference type="EMBL" id="BMVN01000103">
    <property type="protein sequence ID" value="GHA75181.1"/>
    <property type="molecule type" value="Genomic_DNA"/>
</dbReference>
<dbReference type="InterPro" id="IPR036291">
    <property type="entry name" value="NAD(P)-bd_dom_sf"/>
</dbReference>
<evidence type="ECO:0000313" key="2">
    <source>
        <dbReference type="EMBL" id="GHA75181.1"/>
    </source>
</evidence>
<dbReference type="SUPFAM" id="SSF51735">
    <property type="entry name" value="NAD(P)-binding Rossmann-fold domains"/>
    <property type="match status" value="1"/>
</dbReference>
<sequence>MKIAIIGASGRLGGTIAREALARGHEVVAIGRDRAALAALVGARAVPADLDAPDSVLDAVAGSDVIVSAVTDRTTADRSRIPATAALLLDLAPRAGVRRVAFVGGGGSLYIAPGLRALDAPAFPERFRAEALAQAEALRILRDTGNDVEWTYLSPPPHYLLPGGKTGHYVVRAGDDAVVNADGESAITEGDFAAVLVDELEQNQHPRRRFTAAS</sequence>
<accession>A0ABQ3DDJ6</accession>
<protein>
    <submittedName>
        <fullName evidence="2">NAD-dependent dehydratase</fullName>
    </submittedName>
</protein>
<dbReference type="InterPro" id="IPR051606">
    <property type="entry name" value="Polyketide_Oxido-like"/>
</dbReference>
<evidence type="ECO:0000313" key="3">
    <source>
        <dbReference type="Proteomes" id="UP000653644"/>
    </source>
</evidence>